<organism evidence="6">
    <name type="scientific">Alexandrium monilatum</name>
    <dbReference type="NCBI Taxonomy" id="311494"/>
    <lineage>
        <taxon>Eukaryota</taxon>
        <taxon>Sar</taxon>
        <taxon>Alveolata</taxon>
        <taxon>Dinophyceae</taxon>
        <taxon>Gonyaulacales</taxon>
        <taxon>Pyrocystaceae</taxon>
        <taxon>Alexandrium</taxon>
    </lineage>
</organism>
<proteinExistence type="predicted"/>
<dbReference type="PROSITE" id="PS50103">
    <property type="entry name" value="ZF_C3H1"/>
    <property type="match status" value="1"/>
</dbReference>
<evidence type="ECO:0000256" key="3">
    <source>
        <dbReference type="ARBA" id="ARBA00022833"/>
    </source>
</evidence>
<evidence type="ECO:0000313" key="6">
    <source>
        <dbReference type="EMBL" id="CAE4647424.1"/>
    </source>
</evidence>
<sequence length="153" mass="15526">MAQAISSSTVCGERPHGYPQAGIAQLISCNIMNSGCFNCGGDHFARDCPQGRSKGFGGGGKGKGKSVDCFNCGGPHFARDCPEGKGGGGFGGKGKSKGIDCFNCGGDHFARDCPNAPSKGKGKGGGGGGGICFDFRDKGECRFGEGCRFSHDV</sequence>
<keyword evidence="2 4" id="KW-0863">Zinc-finger</keyword>
<dbReference type="SUPFAM" id="SSF57756">
    <property type="entry name" value="Retrovirus zinc finger-like domains"/>
    <property type="match status" value="1"/>
</dbReference>
<dbReference type="Gene3D" id="4.10.60.10">
    <property type="entry name" value="Zinc finger, CCHC-type"/>
    <property type="match status" value="2"/>
</dbReference>
<dbReference type="GO" id="GO:0003676">
    <property type="term" value="F:nucleic acid binding"/>
    <property type="evidence" value="ECO:0007669"/>
    <property type="project" value="InterPro"/>
</dbReference>
<dbReference type="EMBL" id="HBNR01072014">
    <property type="protein sequence ID" value="CAE4647424.1"/>
    <property type="molecule type" value="Transcribed_RNA"/>
</dbReference>
<reference evidence="6" key="1">
    <citation type="submission" date="2021-01" db="EMBL/GenBank/DDBJ databases">
        <authorList>
            <person name="Corre E."/>
            <person name="Pelletier E."/>
            <person name="Niang G."/>
            <person name="Scheremetjew M."/>
            <person name="Finn R."/>
            <person name="Kale V."/>
            <person name="Holt S."/>
            <person name="Cochrane G."/>
            <person name="Meng A."/>
            <person name="Brown T."/>
            <person name="Cohen L."/>
        </authorList>
    </citation>
    <scope>NUCLEOTIDE SEQUENCE</scope>
    <source>
        <strain evidence="6">CCMP3105</strain>
    </source>
</reference>
<feature type="zinc finger region" description="C3H1-type" evidence="4">
    <location>
        <begin position="131"/>
        <end position="153"/>
    </location>
</feature>
<keyword evidence="3 4" id="KW-0862">Zinc</keyword>
<protein>
    <recommendedName>
        <fullName evidence="5">C3H1-type domain-containing protein</fullName>
    </recommendedName>
</protein>
<dbReference type="InterPro" id="IPR036855">
    <property type="entry name" value="Znf_CCCH_sf"/>
</dbReference>
<dbReference type="InterPro" id="IPR036875">
    <property type="entry name" value="Znf_CCHC_sf"/>
</dbReference>
<accession>A0A7S4VSH7</accession>
<dbReference type="GO" id="GO:0008270">
    <property type="term" value="F:zinc ion binding"/>
    <property type="evidence" value="ECO:0007669"/>
    <property type="project" value="UniProtKB-KW"/>
</dbReference>
<dbReference type="SMART" id="SM00343">
    <property type="entry name" value="ZnF_C2HC"/>
    <property type="match status" value="3"/>
</dbReference>
<evidence type="ECO:0000256" key="1">
    <source>
        <dbReference type="ARBA" id="ARBA00022723"/>
    </source>
</evidence>
<gene>
    <name evidence="6" type="ORF">AMON00008_LOCUS51051</name>
</gene>
<keyword evidence="1 4" id="KW-0479">Metal-binding</keyword>
<evidence type="ECO:0000256" key="2">
    <source>
        <dbReference type="ARBA" id="ARBA00022771"/>
    </source>
</evidence>
<evidence type="ECO:0000259" key="5">
    <source>
        <dbReference type="PROSITE" id="PS50103"/>
    </source>
</evidence>
<dbReference type="InterPro" id="IPR000571">
    <property type="entry name" value="Znf_CCCH"/>
</dbReference>
<dbReference type="Pfam" id="PF00098">
    <property type="entry name" value="zf-CCHC"/>
    <property type="match status" value="1"/>
</dbReference>
<dbReference type="SUPFAM" id="SSF90229">
    <property type="entry name" value="CCCH zinc finger"/>
    <property type="match status" value="1"/>
</dbReference>
<dbReference type="AlphaFoldDB" id="A0A7S4VSH7"/>
<evidence type="ECO:0000256" key="4">
    <source>
        <dbReference type="PROSITE-ProRule" id="PRU00723"/>
    </source>
</evidence>
<dbReference type="InterPro" id="IPR001878">
    <property type="entry name" value="Znf_CCHC"/>
</dbReference>
<name>A0A7S4VSH7_9DINO</name>
<feature type="domain" description="C3H1-type" evidence="5">
    <location>
        <begin position="131"/>
        <end position="153"/>
    </location>
</feature>